<evidence type="ECO:0000313" key="2">
    <source>
        <dbReference type="EMBL" id="KAG5576841.1"/>
    </source>
</evidence>
<dbReference type="Proteomes" id="UP000824120">
    <property type="component" value="Chromosome 11"/>
</dbReference>
<evidence type="ECO:0000256" key="1">
    <source>
        <dbReference type="SAM" id="MobiDB-lite"/>
    </source>
</evidence>
<feature type="compositionally biased region" description="Acidic residues" evidence="1">
    <location>
        <begin position="56"/>
        <end position="66"/>
    </location>
</feature>
<name>A0A9J5WLN6_SOLCO</name>
<organism evidence="2 3">
    <name type="scientific">Solanum commersonii</name>
    <name type="common">Commerson's wild potato</name>
    <name type="synonym">Commerson's nightshade</name>
    <dbReference type="NCBI Taxonomy" id="4109"/>
    <lineage>
        <taxon>Eukaryota</taxon>
        <taxon>Viridiplantae</taxon>
        <taxon>Streptophyta</taxon>
        <taxon>Embryophyta</taxon>
        <taxon>Tracheophyta</taxon>
        <taxon>Spermatophyta</taxon>
        <taxon>Magnoliopsida</taxon>
        <taxon>eudicotyledons</taxon>
        <taxon>Gunneridae</taxon>
        <taxon>Pentapetalae</taxon>
        <taxon>asterids</taxon>
        <taxon>lamiids</taxon>
        <taxon>Solanales</taxon>
        <taxon>Solanaceae</taxon>
        <taxon>Solanoideae</taxon>
        <taxon>Solaneae</taxon>
        <taxon>Solanum</taxon>
    </lineage>
</organism>
<dbReference type="EMBL" id="JACXVP010000011">
    <property type="protein sequence ID" value="KAG5576841.1"/>
    <property type="molecule type" value="Genomic_DNA"/>
</dbReference>
<reference evidence="2 3" key="1">
    <citation type="submission" date="2020-09" db="EMBL/GenBank/DDBJ databases">
        <title>De no assembly of potato wild relative species, Solanum commersonii.</title>
        <authorList>
            <person name="Cho K."/>
        </authorList>
    </citation>
    <scope>NUCLEOTIDE SEQUENCE [LARGE SCALE GENOMIC DNA]</scope>
    <source>
        <strain evidence="2">LZ3.2</strain>
        <tissue evidence="2">Leaf</tissue>
    </source>
</reference>
<dbReference type="AlphaFoldDB" id="A0A9J5WLN6"/>
<sequence>MANEGDVNAASTTIVRLDSGKKNRNGKKHQKSNEEILLDPTPREALTSHPPSTNEANDDELGEEANDVTARKE</sequence>
<accession>A0A9J5WLN6</accession>
<gene>
    <name evidence="2" type="ORF">H5410_056975</name>
</gene>
<feature type="region of interest" description="Disordered" evidence="1">
    <location>
        <begin position="1"/>
        <end position="73"/>
    </location>
</feature>
<proteinExistence type="predicted"/>
<evidence type="ECO:0000313" key="3">
    <source>
        <dbReference type="Proteomes" id="UP000824120"/>
    </source>
</evidence>
<protein>
    <submittedName>
        <fullName evidence="2">Uncharacterized protein</fullName>
    </submittedName>
</protein>
<comment type="caution">
    <text evidence="2">The sequence shown here is derived from an EMBL/GenBank/DDBJ whole genome shotgun (WGS) entry which is preliminary data.</text>
</comment>
<keyword evidence="3" id="KW-1185">Reference proteome</keyword>